<dbReference type="InterPro" id="IPR002110">
    <property type="entry name" value="Ankyrin_rpt"/>
</dbReference>
<feature type="repeat" description="ANK" evidence="3">
    <location>
        <begin position="187"/>
        <end position="220"/>
    </location>
</feature>
<feature type="compositionally biased region" description="Basic and acidic residues" evidence="4">
    <location>
        <begin position="812"/>
        <end position="830"/>
    </location>
</feature>
<feature type="compositionally biased region" description="Polar residues" evidence="4">
    <location>
        <begin position="541"/>
        <end position="570"/>
    </location>
</feature>
<name>A0A9N9T7D1_DIABA</name>
<dbReference type="OrthoDB" id="10258888at2759"/>
<keyword evidence="1" id="KW-0677">Repeat</keyword>
<feature type="compositionally biased region" description="Basic residues" evidence="4">
    <location>
        <begin position="434"/>
        <end position="445"/>
    </location>
</feature>
<dbReference type="PANTHER" id="PTHR24201:SF15">
    <property type="entry name" value="ANKYRIN REPEAT DOMAIN-CONTAINING PROTEIN 66"/>
    <property type="match status" value="1"/>
</dbReference>
<feature type="repeat" description="ANK" evidence="3">
    <location>
        <begin position="321"/>
        <end position="353"/>
    </location>
</feature>
<feature type="region of interest" description="Disordered" evidence="4">
    <location>
        <begin position="1327"/>
        <end position="1349"/>
    </location>
</feature>
<dbReference type="InterPro" id="IPR036770">
    <property type="entry name" value="Ankyrin_rpt-contain_sf"/>
</dbReference>
<feature type="repeat" description="ANK" evidence="3">
    <location>
        <begin position="221"/>
        <end position="253"/>
    </location>
</feature>
<feature type="compositionally biased region" description="Basic and acidic residues" evidence="4">
    <location>
        <begin position="418"/>
        <end position="433"/>
    </location>
</feature>
<protein>
    <submittedName>
        <fullName evidence="5">Uncharacterized protein</fullName>
    </submittedName>
</protein>
<feature type="compositionally biased region" description="Polar residues" evidence="4">
    <location>
        <begin position="601"/>
        <end position="617"/>
    </location>
</feature>
<sequence>MNSPSKGKPEAVLKQKRIGRDIRRLSRREKRRRTRDVTGVSALMYAAQQGDVNVVRKLIGVEESSLFQRDRTGRTALHYTTNSGSRCASQAADLMVMAAPELVDGRDEDGFTPLHLAVIAGNMQLVTFLLANGANVNAVDNEKHTVVHWAADVDKREPLLWAASAGSAKAVLALIRAGANVEAADKDGLTALHCAASRGHTDCMDTLLTLCGASVDIIDTNGCTALHYAVTLGHADATALLLAHGADPNRQDRKGRSPAHCGCAKGQFETVKLIGSHGANLWLRNARGDFPLHDAAASGRRELVRWLLEIRPSQVNARNNDGRCSLHMAALNDNADMCKILLDAGAQINPVLRTSKNVFMTPLDCALQRGYRSTAKYLQLHGGIPASRLSDPTKPQVNSALNLQIRDDVTFYGDTSSESEREQAGGSKSEAKTVRKRVPHSRQEKKKVSVSGSESEKTKLSRQKSTEKPATSKSEDRKRTPSRIDYSNEITINGKTEVNISQSGEIVLDKESVQTQTSAKFVEKDRRPRSAKYSRLRDKSAQSSLNKETMISISSQASVSKIDHSTSTSEEAIDTAKEGKKIVTQAEFSSPEKDIADEPKQSSGPMQDQHSLMSYTSEDVEEPKKEIVVEASVHPQPQVSSELEKEALQPITQITSNVSILVETPRKETDIERASKEEKIGDMAENEQKKDVSEQLEKSDLTATDGKQKEGTGTNGKDLVLELPQEIEVTQSDIKIEDESQPPSGDFAPQTNGTEGDSQQISKKIEGDTDIHKGAAQNEQVDFPLQAVSDQTDIQGSNKQEKQEVISTDPPETVHEKDLTEIEKQIKVDEQASPVTKLDEKLDDQTHVSSEQKDMLKESKKKSDEHSSKSEETGLKKNGKTDQKKRIKDKTATEEKSKSRKIEKSETQSKVPKTRKQKQEENSKHLSDLSSYSEDEDHPERAHKSFRVLTDKELDEIDDTKRRKPRPKRDLSIEEPRSKSLENKAKKDMAKRSKIPLFKSNLSKSDRHLNESYRETNLDTRIPSLPNIRDERLMIREPIRCDSNMSAPLLTSMLSDKDRDSISDLDDEKRNVTKSKRFVKRRSKTREARSAGSDYESSNLIDSGFEPSPRSTRVPKWKNMTQRGVNMTSVTQNIQTNIRRYHLERKIFQQLLELKRHQIRAGQHNEAVLVKRAIDAYHKSCASTIGVGRYIADDYTFKSFEKFLYEALRKLQRNNAEYMRGLPETPVNPLLCTKSTNRCMHAAHAYTGVPCAAYLPKMDHHSIPKIGFNSVECKPGTGGFLPTINPKKAVTLELTHGSDKQIISLPTNKLDQNKRYYVTFTVKGHDAPSDADNVNNNNNGSAHKHSKSD</sequence>
<feature type="compositionally biased region" description="Polar residues" evidence="4">
    <location>
        <begin position="749"/>
        <end position="762"/>
    </location>
</feature>
<dbReference type="SMART" id="SM00248">
    <property type="entry name" value="ANK"/>
    <property type="match status" value="9"/>
</dbReference>
<feature type="repeat" description="ANK" evidence="3">
    <location>
        <begin position="287"/>
        <end position="309"/>
    </location>
</feature>
<feature type="compositionally biased region" description="Polar residues" evidence="4">
    <location>
        <begin position="788"/>
        <end position="798"/>
    </location>
</feature>
<dbReference type="Gene3D" id="1.25.40.20">
    <property type="entry name" value="Ankyrin repeat-containing domain"/>
    <property type="match status" value="4"/>
</dbReference>
<feature type="region of interest" description="Disordered" evidence="4">
    <location>
        <begin position="662"/>
        <end position="994"/>
    </location>
</feature>
<feature type="compositionally biased region" description="Basic and acidic residues" evidence="4">
    <location>
        <begin position="664"/>
        <end position="710"/>
    </location>
</feature>
<keyword evidence="6" id="KW-1185">Reference proteome</keyword>
<evidence type="ECO:0000313" key="6">
    <source>
        <dbReference type="Proteomes" id="UP001153709"/>
    </source>
</evidence>
<dbReference type="Pfam" id="PF00023">
    <property type="entry name" value="Ank"/>
    <property type="match status" value="1"/>
</dbReference>
<feature type="compositionally biased region" description="Basic and acidic residues" evidence="4">
    <location>
        <begin position="837"/>
        <end position="907"/>
    </location>
</feature>
<evidence type="ECO:0000256" key="3">
    <source>
        <dbReference type="PROSITE-ProRule" id="PRU00023"/>
    </source>
</evidence>
<dbReference type="Proteomes" id="UP001153709">
    <property type="component" value="Chromosome 7"/>
</dbReference>
<evidence type="ECO:0000256" key="1">
    <source>
        <dbReference type="ARBA" id="ARBA00022737"/>
    </source>
</evidence>
<feature type="compositionally biased region" description="Basic and acidic residues" evidence="4">
    <location>
        <begin position="917"/>
        <end position="927"/>
    </location>
</feature>
<dbReference type="EMBL" id="OU898282">
    <property type="protein sequence ID" value="CAG9838422.1"/>
    <property type="molecule type" value="Genomic_DNA"/>
</dbReference>
<feature type="repeat" description="ANK" evidence="3">
    <location>
        <begin position="109"/>
        <end position="141"/>
    </location>
</feature>
<evidence type="ECO:0000256" key="4">
    <source>
        <dbReference type="SAM" id="MobiDB-lite"/>
    </source>
</evidence>
<feature type="compositionally biased region" description="Basic and acidic residues" evidence="4">
    <location>
        <begin position="763"/>
        <end position="773"/>
    </location>
</feature>
<keyword evidence="2 3" id="KW-0040">ANK repeat</keyword>
<feature type="repeat" description="ANK" evidence="3">
    <location>
        <begin position="154"/>
        <end position="186"/>
    </location>
</feature>
<feature type="region of interest" description="Disordered" evidence="4">
    <location>
        <begin position="1076"/>
        <end position="1115"/>
    </location>
</feature>
<proteinExistence type="predicted"/>
<feature type="compositionally biased region" description="Basic and acidic residues" evidence="4">
    <location>
        <begin position="590"/>
        <end position="600"/>
    </location>
</feature>
<dbReference type="SUPFAM" id="SSF48403">
    <property type="entry name" value="Ankyrin repeat"/>
    <property type="match status" value="1"/>
</dbReference>
<accession>A0A9N9T7D1</accession>
<dbReference type="InterPro" id="IPR050776">
    <property type="entry name" value="Ank_Repeat/CDKN_Inhibitor"/>
</dbReference>
<organism evidence="5 6">
    <name type="scientific">Diabrotica balteata</name>
    <name type="common">Banded cucumber beetle</name>
    <dbReference type="NCBI Taxonomy" id="107213"/>
    <lineage>
        <taxon>Eukaryota</taxon>
        <taxon>Metazoa</taxon>
        <taxon>Ecdysozoa</taxon>
        <taxon>Arthropoda</taxon>
        <taxon>Hexapoda</taxon>
        <taxon>Insecta</taxon>
        <taxon>Pterygota</taxon>
        <taxon>Neoptera</taxon>
        <taxon>Endopterygota</taxon>
        <taxon>Coleoptera</taxon>
        <taxon>Polyphaga</taxon>
        <taxon>Cucujiformia</taxon>
        <taxon>Chrysomeloidea</taxon>
        <taxon>Chrysomelidae</taxon>
        <taxon>Galerucinae</taxon>
        <taxon>Diabroticina</taxon>
        <taxon>Diabroticites</taxon>
        <taxon>Diabrotica</taxon>
    </lineage>
</organism>
<feature type="repeat" description="ANK" evidence="3">
    <location>
        <begin position="254"/>
        <end position="286"/>
    </location>
</feature>
<dbReference type="Pfam" id="PF12796">
    <property type="entry name" value="Ank_2"/>
    <property type="match status" value="2"/>
</dbReference>
<gene>
    <name evidence="5" type="ORF">DIABBA_LOCUS11317</name>
</gene>
<dbReference type="PANTHER" id="PTHR24201">
    <property type="entry name" value="ANK_REP_REGION DOMAIN-CONTAINING PROTEIN"/>
    <property type="match status" value="1"/>
</dbReference>
<dbReference type="PROSITE" id="PS50088">
    <property type="entry name" value="ANK_REPEAT"/>
    <property type="match status" value="7"/>
</dbReference>
<feature type="region of interest" description="Disordered" evidence="4">
    <location>
        <begin position="414"/>
        <end position="488"/>
    </location>
</feature>
<dbReference type="PROSITE" id="PS50297">
    <property type="entry name" value="ANK_REP_REGION"/>
    <property type="match status" value="6"/>
</dbReference>
<reference evidence="5" key="1">
    <citation type="submission" date="2022-01" db="EMBL/GenBank/DDBJ databases">
        <authorList>
            <person name="King R."/>
        </authorList>
    </citation>
    <scope>NUCLEOTIDE SEQUENCE</scope>
</reference>
<dbReference type="PRINTS" id="PR01415">
    <property type="entry name" value="ANKYRIN"/>
</dbReference>
<feature type="compositionally biased region" description="Basic and acidic residues" evidence="4">
    <location>
        <begin position="454"/>
        <end position="467"/>
    </location>
</feature>
<evidence type="ECO:0000313" key="5">
    <source>
        <dbReference type="EMBL" id="CAG9838422.1"/>
    </source>
</evidence>
<evidence type="ECO:0000256" key="2">
    <source>
        <dbReference type="ARBA" id="ARBA00023043"/>
    </source>
</evidence>
<feature type="region of interest" description="Disordered" evidence="4">
    <location>
        <begin position="511"/>
        <end position="625"/>
    </location>
</feature>
<feature type="compositionally biased region" description="Basic and acidic residues" evidence="4">
    <location>
        <begin position="968"/>
        <end position="991"/>
    </location>
</feature>